<name>A0A8S1RJA4_9CILI</name>
<accession>A0A8S1RJA4</accession>
<proteinExistence type="predicted"/>
<protein>
    <submittedName>
        <fullName evidence="1">Uncharacterized protein</fullName>
    </submittedName>
</protein>
<comment type="caution">
    <text evidence="1">The sequence shown here is derived from an EMBL/GenBank/DDBJ whole genome shotgun (WGS) entry which is preliminary data.</text>
</comment>
<sequence>MVNLQCYAQLCSLMQSYTQADQDHEASFSSKDCKSAKQYLSVYLKLQQVFLILYFKNTQKNCKIQFFLQLELNSKSQCQLIDEKYQDIDFTTQDQQQCLSISEYTYSWNTSKNKCSSCNGDKDNQTNQTTNHINSSTKR</sequence>
<dbReference type="AlphaFoldDB" id="A0A8S1RJA4"/>
<evidence type="ECO:0000313" key="1">
    <source>
        <dbReference type="EMBL" id="CAD8127567.1"/>
    </source>
</evidence>
<reference evidence="1" key="1">
    <citation type="submission" date="2021-01" db="EMBL/GenBank/DDBJ databases">
        <authorList>
            <consortium name="Genoscope - CEA"/>
            <person name="William W."/>
        </authorList>
    </citation>
    <scope>NUCLEOTIDE SEQUENCE</scope>
</reference>
<keyword evidence="2" id="KW-1185">Reference proteome</keyword>
<organism evidence="1 2">
    <name type="scientific">Paramecium sonneborni</name>
    <dbReference type="NCBI Taxonomy" id="65129"/>
    <lineage>
        <taxon>Eukaryota</taxon>
        <taxon>Sar</taxon>
        <taxon>Alveolata</taxon>
        <taxon>Ciliophora</taxon>
        <taxon>Intramacronucleata</taxon>
        <taxon>Oligohymenophorea</taxon>
        <taxon>Peniculida</taxon>
        <taxon>Parameciidae</taxon>
        <taxon>Paramecium</taxon>
    </lineage>
</organism>
<evidence type="ECO:0000313" key="2">
    <source>
        <dbReference type="Proteomes" id="UP000692954"/>
    </source>
</evidence>
<dbReference type="EMBL" id="CAJJDN010000177">
    <property type="protein sequence ID" value="CAD8127567.1"/>
    <property type="molecule type" value="Genomic_DNA"/>
</dbReference>
<gene>
    <name evidence="1" type="ORF">PSON_ATCC_30995.1.T1770109</name>
</gene>
<dbReference type="Proteomes" id="UP000692954">
    <property type="component" value="Unassembled WGS sequence"/>
</dbReference>